<name>A0A0C2SUQ8_AMAMK</name>
<dbReference type="GO" id="GO:0005524">
    <property type="term" value="F:ATP binding"/>
    <property type="evidence" value="ECO:0007669"/>
    <property type="project" value="UniProtKB-KW"/>
</dbReference>
<dbReference type="CDD" id="cd18793">
    <property type="entry name" value="SF2_C_SNF"/>
    <property type="match status" value="1"/>
</dbReference>
<keyword evidence="1" id="KW-0547">Nucleotide-binding</keyword>
<proteinExistence type="predicted"/>
<evidence type="ECO:0000259" key="5">
    <source>
        <dbReference type="PROSITE" id="PS51194"/>
    </source>
</evidence>
<evidence type="ECO:0000313" key="6">
    <source>
        <dbReference type="EMBL" id="KIL67165.1"/>
    </source>
</evidence>
<dbReference type="InterPro" id="IPR038718">
    <property type="entry name" value="SNF2-like_sf"/>
</dbReference>
<dbReference type="Pfam" id="PF00271">
    <property type="entry name" value="Helicase_C"/>
    <property type="match status" value="1"/>
</dbReference>
<dbReference type="Pfam" id="PF00176">
    <property type="entry name" value="SNF2-rel_dom"/>
    <property type="match status" value="1"/>
</dbReference>
<dbReference type="PROSITE" id="PS51192">
    <property type="entry name" value="HELICASE_ATP_BIND_1"/>
    <property type="match status" value="1"/>
</dbReference>
<feature type="domain" description="Helicase ATP-binding" evidence="4">
    <location>
        <begin position="423"/>
        <end position="592"/>
    </location>
</feature>
<dbReference type="SMART" id="SM00487">
    <property type="entry name" value="DEXDc"/>
    <property type="match status" value="1"/>
</dbReference>
<dbReference type="InterPro" id="IPR049730">
    <property type="entry name" value="SNF2/RAD54-like_C"/>
</dbReference>
<feature type="domain" description="Helicase C-terminal" evidence="5">
    <location>
        <begin position="1008"/>
        <end position="1161"/>
    </location>
</feature>
<evidence type="ECO:0000259" key="4">
    <source>
        <dbReference type="PROSITE" id="PS51192"/>
    </source>
</evidence>
<evidence type="ECO:0000256" key="3">
    <source>
        <dbReference type="ARBA" id="ARBA00022840"/>
    </source>
</evidence>
<dbReference type="Gene3D" id="3.40.50.10810">
    <property type="entry name" value="Tandem AAA-ATPase domain"/>
    <property type="match status" value="1"/>
</dbReference>
<dbReference type="InParanoid" id="A0A0C2SUQ8"/>
<dbReference type="InterPro" id="IPR050628">
    <property type="entry name" value="SNF2_RAD54_helicase_TF"/>
</dbReference>
<organism evidence="6 7">
    <name type="scientific">Amanita muscaria (strain Koide BX008)</name>
    <dbReference type="NCBI Taxonomy" id="946122"/>
    <lineage>
        <taxon>Eukaryota</taxon>
        <taxon>Fungi</taxon>
        <taxon>Dikarya</taxon>
        <taxon>Basidiomycota</taxon>
        <taxon>Agaricomycotina</taxon>
        <taxon>Agaricomycetes</taxon>
        <taxon>Agaricomycetidae</taxon>
        <taxon>Agaricales</taxon>
        <taxon>Pluteineae</taxon>
        <taxon>Amanitaceae</taxon>
        <taxon>Amanita</taxon>
    </lineage>
</organism>
<dbReference type="AlphaFoldDB" id="A0A0C2SUQ8"/>
<dbReference type="InterPro" id="IPR001650">
    <property type="entry name" value="Helicase_C-like"/>
</dbReference>
<dbReference type="SUPFAM" id="SSF52540">
    <property type="entry name" value="P-loop containing nucleoside triphosphate hydrolases"/>
    <property type="match status" value="2"/>
</dbReference>
<reference evidence="6 7" key="1">
    <citation type="submission" date="2014-04" db="EMBL/GenBank/DDBJ databases">
        <title>Evolutionary Origins and Diversification of the Mycorrhizal Mutualists.</title>
        <authorList>
            <consortium name="DOE Joint Genome Institute"/>
            <consortium name="Mycorrhizal Genomics Consortium"/>
            <person name="Kohler A."/>
            <person name="Kuo A."/>
            <person name="Nagy L.G."/>
            <person name="Floudas D."/>
            <person name="Copeland A."/>
            <person name="Barry K.W."/>
            <person name="Cichocki N."/>
            <person name="Veneault-Fourrey C."/>
            <person name="LaButti K."/>
            <person name="Lindquist E.A."/>
            <person name="Lipzen A."/>
            <person name="Lundell T."/>
            <person name="Morin E."/>
            <person name="Murat C."/>
            <person name="Riley R."/>
            <person name="Ohm R."/>
            <person name="Sun H."/>
            <person name="Tunlid A."/>
            <person name="Henrissat B."/>
            <person name="Grigoriev I.V."/>
            <person name="Hibbett D.S."/>
            <person name="Martin F."/>
        </authorList>
    </citation>
    <scope>NUCLEOTIDE SEQUENCE [LARGE SCALE GENOMIC DNA]</scope>
    <source>
        <strain evidence="6 7">Koide BX008</strain>
    </source>
</reference>
<keyword evidence="2" id="KW-0378">Hydrolase</keyword>
<dbReference type="Gene3D" id="3.40.50.300">
    <property type="entry name" value="P-loop containing nucleotide triphosphate hydrolases"/>
    <property type="match status" value="1"/>
</dbReference>
<evidence type="ECO:0000256" key="2">
    <source>
        <dbReference type="ARBA" id="ARBA00022801"/>
    </source>
</evidence>
<protein>
    <submittedName>
        <fullName evidence="6">Uncharacterized protein</fullName>
    </submittedName>
</protein>
<dbReference type="GO" id="GO:0016787">
    <property type="term" value="F:hydrolase activity"/>
    <property type="evidence" value="ECO:0007669"/>
    <property type="project" value="UniProtKB-KW"/>
</dbReference>
<dbReference type="InterPro" id="IPR027417">
    <property type="entry name" value="P-loop_NTPase"/>
</dbReference>
<dbReference type="GO" id="GO:0005634">
    <property type="term" value="C:nucleus"/>
    <property type="evidence" value="ECO:0007669"/>
    <property type="project" value="TreeGrafter"/>
</dbReference>
<dbReference type="PROSITE" id="PS51194">
    <property type="entry name" value="HELICASE_CTER"/>
    <property type="match status" value="1"/>
</dbReference>
<dbReference type="OrthoDB" id="2801544at2759"/>
<keyword evidence="3" id="KW-0067">ATP-binding</keyword>
<dbReference type="InterPro" id="IPR014001">
    <property type="entry name" value="Helicase_ATP-bd"/>
</dbReference>
<accession>A0A0C2SUQ8</accession>
<sequence length="1201" mass="136115">MPKAYACPSCCQLCRDLQVSPSNNDSPFDLKNLIPVGVVNIDVLDEDGETAAALCVHTHAEDDWHAFHGSALLTHLTSMADDSFCKELDFLIQHHFVSATYRFDDNRRSIIVRIYLIPYDLPNVQGRLRLRKEAISSPARRHLSALLPRIRCCREDWDGYCCQCCPPLLDTAKDDRTLAEIYSELPSPKPFNPPRREEISSRLLHFSDDLKGLGMKSTLFQYQRQSVAALLQKEMDVSAIEDPLYVSIVDLNGNRFYLQPAKMEILCERPMVSPARGGILCEELGTGKTVMILTLVVATIREISSPEESLHNEMPVMTPVAFRHFPSVFETARRCLLPGKQPVIQSGEFPSLRELLLHHRCASPDTSVPDLSTAEGVSRHRKQQHLQDRFELTKLAEAQKANTPFYLHYGNNNDSSAAPRKTTIQGPRIMYLTNATLVVVPVNLVSQWDREIIKHCEYPVRVLILRAGTPTPTARSLASDYDIILTTYPRFTAEANCKDVSKLHPWKICRCPTFKGARVPDCRCRSPNVSPFFQVRWKRLVIDEGHVSSSRFSTLIQLVRLLSVERRWIVTGTPTTNLLGLSFGNKAGAEDDEPTNQEYGDYDYLTSLQGTLTGQSTPGISTRSGSEVQTPPRNSSVRIWNKYDRGDLYKLGNMITHFVAVPQFCADVKLMYNQVTAPLLDPRGPRPGSIQVLIQVMRMVMVRHRIEDIENDVVLPPLTHNSVLLDLEPLAIKSYNALQASMAINAIDSERTDQDYLFHPSNADVLQTAVKNMSQLMLWSVDDLNLYHVDQLLVDKDTHIQRAIKRNMPEEDIRLLYDAFRHIRLAAEDPLWRASQSNEDVPYHVSRMNHRVFEVWTRTCQKDPATPMMNGVMHVNRILRLHDFVVQRPLAIEEVIVEEGRRISEEDLKLRRRFIEAQEKKGRGNKKSLPLQDEHVSELAGNATKKARAPDTLKEMQTELSVSIARLEDGENVLPAAATPRHSGSSYSEVPSSSPHAQIRIGHSASSKINWIINEIKSHSATEKFLIFSDSELSLAHVAEALELIKVKFLRFTAQIEARYREQLVLTFETSETYRVFLTELKHGARGLNLISASRVIFCEPVWQADVESQAIKRAHRIGQTKKIIVTTLAIRGTAEERMVARKELFKGSRDKIPKLIEEAGMRHFIANPKFIETKPELLTSVDEPLFRIKQLPQSRKTTSV</sequence>
<dbReference type="SMART" id="SM00490">
    <property type="entry name" value="HELICc"/>
    <property type="match status" value="1"/>
</dbReference>
<dbReference type="PANTHER" id="PTHR45626:SF51">
    <property type="entry name" value="SNF2-RELATED DOMAIN-CONTAINING PROTEIN"/>
    <property type="match status" value="1"/>
</dbReference>
<dbReference type="EMBL" id="KN818233">
    <property type="protein sequence ID" value="KIL67165.1"/>
    <property type="molecule type" value="Genomic_DNA"/>
</dbReference>
<keyword evidence="7" id="KW-1185">Reference proteome</keyword>
<evidence type="ECO:0000313" key="7">
    <source>
        <dbReference type="Proteomes" id="UP000054549"/>
    </source>
</evidence>
<dbReference type="GO" id="GO:0008094">
    <property type="term" value="F:ATP-dependent activity, acting on DNA"/>
    <property type="evidence" value="ECO:0007669"/>
    <property type="project" value="TreeGrafter"/>
</dbReference>
<evidence type="ECO:0000256" key="1">
    <source>
        <dbReference type="ARBA" id="ARBA00022741"/>
    </source>
</evidence>
<dbReference type="Proteomes" id="UP000054549">
    <property type="component" value="Unassembled WGS sequence"/>
</dbReference>
<dbReference type="HOGENOM" id="CLU_003233_0_1_1"/>
<dbReference type="PANTHER" id="PTHR45626">
    <property type="entry name" value="TRANSCRIPTION TERMINATION FACTOR 2-RELATED"/>
    <property type="match status" value="1"/>
</dbReference>
<gene>
    <name evidence="6" type="ORF">M378DRAFT_191789</name>
</gene>
<dbReference type="STRING" id="946122.A0A0C2SUQ8"/>
<dbReference type="InterPro" id="IPR000330">
    <property type="entry name" value="SNF2_N"/>
</dbReference>
<dbReference type="GO" id="GO:0006281">
    <property type="term" value="P:DNA repair"/>
    <property type="evidence" value="ECO:0007669"/>
    <property type="project" value="TreeGrafter"/>
</dbReference>